<evidence type="ECO:0000313" key="2">
    <source>
        <dbReference type="EMBL" id="SDZ93384.1"/>
    </source>
</evidence>
<evidence type="ECO:0000256" key="1">
    <source>
        <dbReference type="SAM" id="SignalP"/>
    </source>
</evidence>
<organism evidence="2 3">
    <name type="scientific">Arachidicoccus rhizosphaerae</name>
    <dbReference type="NCBI Taxonomy" id="551991"/>
    <lineage>
        <taxon>Bacteria</taxon>
        <taxon>Pseudomonadati</taxon>
        <taxon>Bacteroidota</taxon>
        <taxon>Chitinophagia</taxon>
        <taxon>Chitinophagales</taxon>
        <taxon>Chitinophagaceae</taxon>
        <taxon>Arachidicoccus</taxon>
    </lineage>
</organism>
<keyword evidence="1" id="KW-0732">Signal</keyword>
<dbReference type="EMBL" id="FNQY01000004">
    <property type="protein sequence ID" value="SDZ93384.1"/>
    <property type="molecule type" value="Genomic_DNA"/>
</dbReference>
<evidence type="ECO:0000313" key="3">
    <source>
        <dbReference type="Proteomes" id="UP000199041"/>
    </source>
</evidence>
<protein>
    <submittedName>
        <fullName evidence="2">Uncharacterized protein</fullName>
    </submittedName>
</protein>
<feature type="signal peptide" evidence="1">
    <location>
        <begin position="1"/>
        <end position="19"/>
    </location>
</feature>
<dbReference type="OrthoDB" id="624688at2"/>
<accession>A0A1H3X435</accession>
<sequence>MKRLSCMIIGLLLYGWSPAQPYTAGSFPDVIASGAQGAFHVQGMAVDRQNGCVYLSFTDKLLKLDLKGHLVGSVTGLVGHLGDLTMDARTGKIYGSLEYKDDAIGNGIRQKLGIKDSSGVHFYIAIFDGSQITRPDMPATDPSILRAVHLQNVVDDYESKVEDNGKAYKHRYGCSGIDGITIGPAFGAESGRKGKNYLYVAYGIYGDTLRTDNDNQVIVQFDDKDWWDKYGRPLIQSHPHRSGPSKPLHTYFVYTGNTTYGIQNLEYDAYTGNYYAAVYAGKKSRFPNYDFFVLDGHRRPHKGKLQVDDRQQRADFLSLASNGKADSSSGVRGWHFKWGSTGIFPLGDGYFYISHNGKSEDGQQQTTLYKYKWTGASAKDDAPFTKISVQ</sequence>
<reference evidence="2 3" key="1">
    <citation type="submission" date="2016-10" db="EMBL/GenBank/DDBJ databases">
        <authorList>
            <person name="de Groot N.N."/>
        </authorList>
    </citation>
    <scope>NUCLEOTIDE SEQUENCE [LARGE SCALE GENOMIC DNA]</scope>
    <source>
        <strain evidence="2 3">Vu-144</strain>
    </source>
</reference>
<feature type="chain" id="PRO_5011633396" evidence="1">
    <location>
        <begin position="20"/>
        <end position="390"/>
    </location>
</feature>
<dbReference type="AlphaFoldDB" id="A0A1H3X435"/>
<name>A0A1H3X435_9BACT</name>
<keyword evidence="3" id="KW-1185">Reference proteome</keyword>
<dbReference type="Proteomes" id="UP000199041">
    <property type="component" value="Unassembled WGS sequence"/>
</dbReference>
<dbReference type="RefSeq" id="WP_091394692.1">
    <property type="nucleotide sequence ID" value="NZ_FNQY01000004.1"/>
</dbReference>
<gene>
    <name evidence="2" type="ORF">SAMN05192529_104155</name>
</gene>
<proteinExistence type="predicted"/>